<proteinExistence type="predicted"/>
<protein>
    <submittedName>
        <fullName evidence="5">Uncharacterized protein</fullName>
    </submittedName>
</protein>
<dbReference type="AlphaFoldDB" id="A0A1F6PDZ2"/>
<evidence type="ECO:0000256" key="2">
    <source>
        <dbReference type="ARBA" id="ARBA00022803"/>
    </source>
</evidence>
<dbReference type="InterPro" id="IPR051685">
    <property type="entry name" value="Ycf3/AcsC/BcsC/TPR_MFPF"/>
</dbReference>
<dbReference type="PROSITE" id="PS50005">
    <property type="entry name" value="TPR"/>
    <property type="match status" value="2"/>
</dbReference>
<name>A0A1F6PDZ2_9BACT</name>
<keyword evidence="2 3" id="KW-0802">TPR repeat</keyword>
<dbReference type="Gene3D" id="1.25.40.10">
    <property type="entry name" value="Tetratricopeptide repeat domain"/>
    <property type="match status" value="2"/>
</dbReference>
<feature type="repeat" description="TPR" evidence="3">
    <location>
        <begin position="149"/>
        <end position="182"/>
    </location>
</feature>
<comment type="caution">
    <text evidence="5">The sequence shown here is derived from an EMBL/GenBank/DDBJ whole genome shotgun (WGS) entry which is preliminary data.</text>
</comment>
<dbReference type="SMART" id="SM00028">
    <property type="entry name" value="TPR"/>
    <property type="match status" value="4"/>
</dbReference>
<evidence type="ECO:0000256" key="3">
    <source>
        <dbReference type="PROSITE-ProRule" id="PRU00339"/>
    </source>
</evidence>
<gene>
    <name evidence="5" type="ORF">A2538_01080</name>
</gene>
<keyword evidence="4" id="KW-1133">Transmembrane helix</keyword>
<sequence>MLDWIFGIIIILCLVGIGYIVVGKFAQLSNLDLENLPAEKINRKKKEIISKRIDEKRKKLSAFSARWLTPLVKLWGKLQLRFRIYVGQVGRLLWHEQSGQKVVKVSKTPENDGHVKQLIGEGERYLSEKNYDLAEEKFIAAIKADNRAADAYRGLGDTYFAKKSIEEARETYRFVLQIEPDDDSVLVKLADIAESQGDVEEAIQYYQQAITINDNLSPRFARLAELLLKVEEPNVARESVMSALELEPENPKYLDLSTEIAILCRDKAWAMDVLRRLTLVNPANHKLADLKQRIETM</sequence>
<feature type="repeat" description="TPR" evidence="3">
    <location>
        <begin position="183"/>
        <end position="216"/>
    </location>
</feature>
<dbReference type="PANTHER" id="PTHR44943:SF8">
    <property type="entry name" value="TPR REPEAT-CONTAINING PROTEIN MJ0263"/>
    <property type="match status" value="1"/>
</dbReference>
<reference evidence="5 6" key="1">
    <citation type="journal article" date="2016" name="Nat. Commun.">
        <title>Thousands of microbial genomes shed light on interconnected biogeochemical processes in an aquifer system.</title>
        <authorList>
            <person name="Anantharaman K."/>
            <person name="Brown C.T."/>
            <person name="Hug L.A."/>
            <person name="Sharon I."/>
            <person name="Castelle C.J."/>
            <person name="Probst A.J."/>
            <person name="Thomas B.C."/>
            <person name="Singh A."/>
            <person name="Wilkins M.J."/>
            <person name="Karaoz U."/>
            <person name="Brodie E.L."/>
            <person name="Williams K.H."/>
            <person name="Hubbard S.S."/>
            <person name="Banfield J.F."/>
        </authorList>
    </citation>
    <scope>NUCLEOTIDE SEQUENCE [LARGE SCALE GENOMIC DNA]</scope>
</reference>
<keyword evidence="1" id="KW-0677">Repeat</keyword>
<dbReference type="InterPro" id="IPR011990">
    <property type="entry name" value="TPR-like_helical_dom_sf"/>
</dbReference>
<dbReference type="EMBL" id="MFRE01000009">
    <property type="protein sequence ID" value="OGH94382.1"/>
    <property type="molecule type" value="Genomic_DNA"/>
</dbReference>
<feature type="transmembrane region" description="Helical" evidence="4">
    <location>
        <begin position="6"/>
        <end position="26"/>
    </location>
</feature>
<evidence type="ECO:0000256" key="1">
    <source>
        <dbReference type="ARBA" id="ARBA00022737"/>
    </source>
</evidence>
<dbReference type="SUPFAM" id="SSF48452">
    <property type="entry name" value="TPR-like"/>
    <property type="match status" value="1"/>
</dbReference>
<dbReference type="STRING" id="1798709.A2538_01080"/>
<dbReference type="Pfam" id="PF13424">
    <property type="entry name" value="TPR_12"/>
    <property type="match status" value="1"/>
</dbReference>
<keyword evidence="4" id="KW-0812">Transmembrane</keyword>
<dbReference type="Proteomes" id="UP000178254">
    <property type="component" value="Unassembled WGS sequence"/>
</dbReference>
<dbReference type="InterPro" id="IPR019734">
    <property type="entry name" value="TPR_rpt"/>
</dbReference>
<evidence type="ECO:0000313" key="5">
    <source>
        <dbReference type="EMBL" id="OGH94382.1"/>
    </source>
</evidence>
<dbReference type="PANTHER" id="PTHR44943">
    <property type="entry name" value="CELLULOSE SYNTHASE OPERON PROTEIN C"/>
    <property type="match status" value="1"/>
</dbReference>
<keyword evidence="4" id="KW-0472">Membrane</keyword>
<evidence type="ECO:0000256" key="4">
    <source>
        <dbReference type="SAM" id="Phobius"/>
    </source>
</evidence>
<accession>A0A1F6PDZ2</accession>
<evidence type="ECO:0000313" key="6">
    <source>
        <dbReference type="Proteomes" id="UP000178254"/>
    </source>
</evidence>
<organism evidence="5 6">
    <name type="scientific">Candidatus Magasanikbacteria bacterium RIFOXYD2_FULL_41_14</name>
    <dbReference type="NCBI Taxonomy" id="1798709"/>
    <lineage>
        <taxon>Bacteria</taxon>
        <taxon>Candidatus Magasanikiibacteriota</taxon>
    </lineage>
</organism>